<protein>
    <submittedName>
        <fullName evidence="1">16511_t:CDS:1</fullName>
    </submittedName>
</protein>
<keyword evidence="2" id="KW-1185">Reference proteome</keyword>
<accession>A0ACA9LJB2</accession>
<organism evidence="1 2">
    <name type="scientific">Cetraspora pellucida</name>
    <dbReference type="NCBI Taxonomy" id="1433469"/>
    <lineage>
        <taxon>Eukaryota</taxon>
        <taxon>Fungi</taxon>
        <taxon>Fungi incertae sedis</taxon>
        <taxon>Mucoromycota</taxon>
        <taxon>Glomeromycotina</taxon>
        <taxon>Glomeromycetes</taxon>
        <taxon>Diversisporales</taxon>
        <taxon>Gigasporaceae</taxon>
        <taxon>Cetraspora</taxon>
    </lineage>
</organism>
<gene>
    <name evidence="1" type="ORF">SPELUC_LOCUS4319</name>
</gene>
<dbReference type="EMBL" id="CAJVPW010003812">
    <property type="protein sequence ID" value="CAG8529935.1"/>
    <property type="molecule type" value="Genomic_DNA"/>
</dbReference>
<name>A0ACA9LJB2_9GLOM</name>
<reference evidence="1" key="1">
    <citation type="submission" date="2021-06" db="EMBL/GenBank/DDBJ databases">
        <authorList>
            <person name="Kallberg Y."/>
            <person name="Tangrot J."/>
            <person name="Rosling A."/>
        </authorList>
    </citation>
    <scope>NUCLEOTIDE SEQUENCE</scope>
    <source>
        <strain evidence="1">28 12/20/2015</strain>
    </source>
</reference>
<evidence type="ECO:0000313" key="2">
    <source>
        <dbReference type="Proteomes" id="UP000789366"/>
    </source>
</evidence>
<dbReference type="Proteomes" id="UP000789366">
    <property type="component" value="Unassembled WGS sequence"/>
</dbReference>
<proteinExistence type="predicted"/>
<comment type="caution">
    <text evidence="1">The sequence shown here is derived from an EMBL/GenBank/DDBJ whole genome shotgun (WGS) entry which is preliminary data.</text>
</comment>
<evidence type="ECO:0000313" key="1">
    <source>
        <dbReference type="EMBL" id="CAG8529935.1"/>
    </source>
</evidence>
<sequence>MNDKGKRKASDKLEVQKQNQKKSRNITSPPSSWLKIWEWLEYLETDGTLLMFCKLCKTAKFDNAFTRGTNIFKKDIVKRHDEKDQKHQRAKQQFSTLALHQLNDNDMKIIQQMKCVYFVAKKHLSFNIYPDLYSLVANRNNIALNPQILKIPALSLQESSESSEYKNYGTYLNSVAARNFAIAIVHIIEQKLINEIKLAENWSIMIDESNSIDEKHLVIATQYMTLNVPVIRYIGVIKLEDCRSEYIFEKLKNFISNKELDIKNIAHFGSDGASTMIGLKNGVSTRFKDLNPYMTSVHCIAHRLHLAGQDAAKEVPYFKEYESICKSLYGYFSGSYKRMLKLKMIQETNDEPQLCLLNIINTRWLSMSNTVHNLHQILSSVKDALNYDFITAEKATISAITTQFIGYNNISPTYGIHLSTYMAENSISPEQLPPSMCEFAAALIQSLKSRFPDTNLYKAMKIFELRLLPYRECDLSNYRNAEIEILGNFYGNDRKSSNGKIISALIDKQELKQEWGIVKEMIKSIRNFNYIDGWHFIFSSKLYFCTEFPNISLLVKLTLIIPFSNAHVERIFSQHKLAKSKMRSHMNVDTINLLLMIHENAPDNIDLFDWKSTYYFWKEQQARCIN</sequence>